<dbReference type="HOGENOM" id="CLU_638220_0_0_1"/>
<dbReference type="GO" id="GO:0007498">
    <property type="term" value="P:mesoderm development"/>
    <property type="evidence" value="ECO:0007669"/>
    <property type="project" value="EnsemblMetazoa"/>
</dbReference>
<feature type="signal peptide" evidence="2">
    <location>
        <begin position="1"/>
        <end position="18"/>
    </location>
</feature>
<dbReference type="OrthoDB" id="7694007at2759"/>
<dbReference type="AlphaFoldDB" id="B4NKT7"/>
<dbReference type="STRING" id="7260.B4NKT7"/>
<evidence type="ECO:0000313" key="4">
    <source>
        <dbReference type="Proteomes" id="UP000007798"/>
    </source>
</evidence>
<dbReference type="eggNOG" id="ENOG502SRWQ">
    <property type="taxonomic scope" value="Eukaryota"/>
</dbReference>
<accession>B4NKT7</accession>
<dbReference type="Proteomes" id="UP000007798">
    <property type="component" value="Unassembled WGS sequence"/>
</dbReference>
<keyword evidence="4" id="KW-1185">Reference proteome</keyword>
<evidence type="ECO:0000256" key="2">
    <source>
        <dbReference type="SAM" id="SignalP"/>
    </source>
</evidence>
<reference evidence="3 4" key="1">
    <citation type="journal article" date="2007" name="Nature">
        <title>Evolution of genes and genomes on the Drosophila phylogeny.</title>
        <authorList>
            <consortium name="Drosophila 12 Genomes Consortium"/>
            <person name="Clark A.G."/>
            <person name="Eisen M.B."/>
            <person name="Smith D.R."/>
            <person name="Bergman C.M."/>
            <person name="Oliver B."/>
            <person name="Markow T.A."/>
            <person name="Kaufman T.C."/>
            <person name="Kellis M."/>
            <person name="Gelbart W."/>
            <person name="Iyer V.N."/>
            <person name="Pollard D.A."/>
            <person name="Sackton T.B."/>
            <person name="Larracuente A.M."/>
            <person name="Singh N.D."/>
            <person name="Abad J.P."/>
            <person name="Abt D.N."/>
            <person name="Adryan B."/>
            <person name="Aguade M."/>
            <person name="Akashi H."/>
            <person name="Anderson W.W."/>
            <person name="Aquadro C.F."/>
            <person name="Ardell D.H."/>
            <person name="Arguello R."/>
            <person name="Artieri C.G."/>
            <person name="Barbash D.A."/>
            <person name="Barker D."/>
            <person name="Barsanti P."/>
            <person name="Batterham P."/>
            <person name="Batzoglou S."/>
            <person name="Begun D."/>
            <person name="Bhutkar A."/>
            <person name="Blanco E."/>
            <person name="Bosak S.A."/>
            <person name="Bradley R.K."/>
            <person name="Brand A.D."/>
            <person name="Brent M.R."/>
            <person name="Brooks A.N."/>
            <person name="Brown R.H."/>
            <person name="Butlin R.K."/>
            <person name="Caggese C."/>
            <person name="Calvi B.R."/>
            <person name="Bernardo de Carvalho A."/>
            <person name="Caspi A."/>
            <person name="Castrezana S."/>
            <person name="Celniker S.E."/>
            <person name="Chang J.L."/>
            <person name="Chapple C."/>
            <person name="Chatterji S."/>
            <person name="Chinwalla A."/>
            <person name="Civetta A."/>
            <person name="Clifton S.W."/>
            <person name="Comeron J.M."/>
            <person name="Costello J.C."/>
            <person name="Coyne J.A."/>
            <person name="Daub J."/>
            <person name="David R.G."/>
            <person name="Delcher A.L."/>
            <person name="Delehaunty K."/>
            <person name="Do C.B."/>
            <person name="Ebling H."/>
            <person name="Edwards K."/>
            <person name="Eickbush T."/>
            <person name="Evans J.D."/>
            <person name="Filipski A."/>
            <person name="Findeiss S."/>
            <person name="Freyhult E."/>
            <person name="Fulton L."/>
            <person name="Fulton R."/>
            <person name="Garcia A.C."/>
            <person name="Gardiner A."/>
            <person name="Garfield D.A."/>
            <person name="Garvin B.E."/>
            <person name="Gibson G."/>
            <person name="Gilbert D."/>
            <person name="Gnerre S."/>
            <person name="Godfrey J."/>
            <person name="Good R."/>
            <person name="Gotea V."/>
            <person name="Gravely B."/>
            <person name="Greenberg A.J."/>
            <person name="Griffiths-Jones S."/>
            <person name="Gross S."/>
            <person name="Guigo R."/>
            <person name="Gustafson E.A."/>
            <person name="Haerty W."/>
            <person name="Hahn M.W."/>
            <person name="Halligan D.L."/>
            <person name="Halpern A.L."/>
            <person name="Halter G.M."/>
            <person name="Han M.V."/>
            <person name="Heger A."/>
            <person name="Hillier L."/>
            <person name="Hinrichs A.S."/>
            <person name="Holmes I."/>
            <person name="Hoskins R.A."/>
            <person name="Hubisz M.J."/>
            <person name="Hultmark D."/>
            <person name="Huntley M.A."/>
            <person name="Jaffe D.B."/>
            <person name="Jagadeeshan S."/>
            <person name="Jeck W.R."/>
            <person name="Johnson J."/>
            <person name="Jones C.D."/>
            <person name="Jordan W.C."/>
            <person name="Karpen G.H."/>
            <person name="Kataoka E."/>
            <person name="Keightley P.D."/>
            <person name="Kheradpour P."/>
            <person name="Kirkness E.F."/>
            <person name="Koerich L.B."/>
            <person name="Kristiansen K."/>
            <person name="Kudrna D."/>
            <person name="Kulathinal R.J."/>
            <person name="Kumar S."/>
            <person name="Kwok R."/>
            <person name="Lander E."/>
            <person name="Langley C.H."/>
            <person name="Lapoint R."/>
            <person name="Lazzaro B.P."/>
            <person name="Lee S.J."/>
            <person name="Levesque L."/>
            <person name="Li R."/>
            <person name="Lin C.F."/>
            <person name="Lin M.F."/>
            <person name="Lindblad-Toh K."/>
            <person name="Llopart A."/>
            <person name="Long M."/>
            <person name="Low L."/>
            <person name="Lozovsky E."/>
            <person name="Lu J."/>
            <person name="Luo M."/>
            <person name="Machado C.A."/>
            <person name="Makalowski W."/>
            <person name="Marzo M."/>
            <person name="Matsuda M."/>
            <person name="Matzkin L."/>
            <person name="McAllister B."/>
            <person name="McBride C.S."/>
            <person name="McKernan B."/>
            <person name="McKernan K."/>
            <person name="Mendez-Lago M."/>
            <person name="Minx P."/>
            <person name="Mollenhauer M.U."/>
            <person name="Montooth K."/>
            <person name="Mount S.M."/>
            <person name="Mu X."/>
            <person name="Myers E."/>
            <person name="Negre B."/>
            <person name="Newfeld S."/>
            <person name="Nielsen R."/>
            <person name="Noor M.A."/>
            <person name="O'Grady P."/>
            <person name="Pachter L."/>
            <person name="Papaceit M."/>
            <person name="Parisi M.J."/>
            <person name="Parisi M."/>
            <person name="Parts L."/>
            <person name="Pedersen J.S."/>
            <person name="Pesole G."/>
            <person name="Phillippy A.M."/>
            <person name="Ponting C.P."/>
            <person name="Pop M."/>
            <person name="Porcelli D."/>
            <person name="Powell J.R."/>
            <person name="Prohaska S."/>
            <person name="Pruitt K."/>
            <person name="Puig M."/>
            <person name="Quesneville H."/>
            <person name="Ram K.R."/>
            <person name="Rand D."/>
            <person name="Rasmussen M.D."/>
            <person name="Reed L.K."/>
            <person name="Reenan R."/>
            <person name="Reily A."/>
            <person name="Remington K.A."/>
            <person name="Rieger T.T."/>
            <person name="Ritchie M.G."/>
            <person name="Robin C."/>
            <person name="Rogers Y.H."/>
            <person name="Rohde C."/>
            <person name="Rozas J."/>
            <person name="Rubenfield M.J."/>
            <person name="Ruiz A."/>
            <person name="Russo S."/>
            <person name="Salzberg S.L."/>
            <person name="Sanchez-Gracia A."/>
            <person name="Saranga D.J."/>
            <person name="Sato H."/>
            <person name="Schaeffer S.W."/>
            <person name="Schatz M.C."/>
            <person name="Schlenke T."/>
            <person name="Schwartz R."/>
            <person name="Segarra C."/>
            <person name="Singh R.S."/>
            <person name="Sirot L."/>
            <person name="Sirota M."/>
            <person name="Sisneros N.B."/>
            <person name="Smith C.D."/>
            <person name="Smith T.F."/>
            <person name="Spieth J."/>
            <person name="Stage D.E."/>
            <person name="Stark A."/>
            <person name="Stephan W."/>
            <person name="Strausberg R.L."/>
            <person name="Strempel S."/>
            <person name="Sturgill D."/>
            <person name="Sutton G."/>
            <person name="Sutton G.G."/>
            <person name="Tao W."/>
            <person name="Teichmann S."/>
            <person name="Tobari Y.N."/>
            <person name="Tomimura Y."/>
            <person name="Tsolas J.M."/>
            <person name="Valente V.L."/>
            <person name="Venter E."/>
            <person name="Venter J.C."/>
            <person name="Vicario S."/>
            <person name="Vieira F.G."/>
            <person name="Vilella A.J."/>
            <person name="Villasante A."/>
            <person name="Walenz B."/>
            <person name="Wang J."/>
            <person name="Wasserman M."/>
            <person name="Watts T."/>
            <person name="Wilson D."/>
            <person name="Wilson R.K."/>
            <person name="Wing R.A."/>
            <person name="Wolfner M.F."/>
            <person name="Wong A."/>
            <person name="Wong G.K."/>
            <person name="Wu C.I."/>
            <person name="Wu G."/>
            <person name="Yamamoto D."/>
            <person name="Yang H.P."/>
            <person name="Yang S.P."/>
            <person name="Yorke J.A."/>
            <person name="Yoshida K."/>
            <person name="Zdobnov E."/>
            <person name="Zhang P."/>
            <person name="Zhang Y."/>
            <person name="Zimin A.V."/>
            <person name="Baldwin J."/>
            <person name="Abdouelleil A."/>
            <person name="Abdulkadir J."/>
            <person name="Abebe A."/>
            <person name="Abera B."/>
            <person name="Abreu J."/>
            <person name="Acer S.C."/>
            <person name="Aftuck L."/>
            <person name="Alexander A."/>
            <person name="An P."/>
            <person name="Anderson E."/>
            <person name="Anderson S."/>
            <person name="Arachi H."/>
            <person name="Azer M."/>
            <person name="Bachantsang P."/>
            <person name="Barry A."/>
            <person name="Bayul T."/>
            <person name="Berlin A."/>
            <person name="Bessette D."/>
            <person name="Bloom T."/>
            <person name="Blye J."/>
            <person name="Boguslavskiy L."/>
            <person name="Bonnet C."/>
            <person name="Boukhgalter B."/>
            <person name="Bourzgui I."/>
            <person name="Brown A."/>
            <person name="Cahill P."/>
            <person name="Channer S."/>
            <person name="Cheshatsang Y."/>
            <person name="Chuda L."/>
            <person name="Citroen M."/>
            <person name="Collymore A."/>
            <person name="Cooke P."/>
            <person name="Costello M."/>
            <person name="D'Aco K."/>
            <person name="Daza R."/>
            <person name="De Haan G."/>
            <person name="DeGray S."/>
            <person name="DeMaso C."/>
            <person name="Dhargay N."/>
            <person name="Dooley K."/>
            <person name="Dooley E."/>
            <person name="Doricent M."/>
            <person name="Dorje P."/>
            <person name="Dorjee K."/>
            <person name="Dupes A."/>
            <person name="Elong R."/>
            <person name="Falk J."/>
            <person name="Farina A."/>
            <person name="Faro S."/>
            <person name="Ferguson D."/>
            <person name="Fisher S."/>
            <person name="Foley C.D."/>
            <person name="Franke A."/>
            <person name="Friedrich D."/>
            <person name="Gadbois L."/>
            <person name="Gearin G."/>
            <person name="Gearin C.R."/>
            <person name="Giannoukos G."/>
            <person name="Goode T."/>
            <person name="Graham J."/>
            <person name="Grandbois E."/>
            <person name="Grewal S."/>
            <person name="Gyaltsen K."/>
            <person name="Hafez N."/>
            <person name="Hagos B."/>
            <person name="Hall J."/>
            <person name="Henson C."/>
            <person name="Hollinger A."/>
            <person name="Honan T."/>
            <person name="Huard M.D."/>
            <person name="Hughes L."/>
            <person name="Hurhula B."/>
            <person name="Husby M.E."/>
            <person name="Kamat A."/>
            <person name="Kanga B."/>
            <person name="Kashin S."/>
            <person name="Khazanovich D."/>
            <person name="Kisner P."/>
            <person name="Lance K."/>
            <person name="Lara M."/>
            <person name="Lee W."/>
            <person name="Lennon N."/>
            <person name="Letendre F."/>
            <person name="LeVine R."/>
            <person name="Lipovsky A."/>
            <person name="Liu X."/>
            <person name="Liu J."/>
            <person name="Liu S."/>
            <person name="Lokyitsang T."/>
            <person name="Lokyitsang Y."/>
            <person name="Lubonja R."/>
            <person name="Lui A."/>
            <person name="MacDonald P."/>
            <person name="Magnisalis V."/>
            <person name="Maru K."/>
            <person name="Matthews C."/>
            <person name="McCusker W."/>
            <person name="McDonough S."/>
            <person name="Mehta T."/>
            <person name="Meldrim J."/>
            <person name="Meneus L."/>
            <person name="Mihai O."/>
            <person name="Mihalev A."/>
            <person name="Mihova T."/>
            <person name="Mittelman R."/>
            <person name="Mlenga V."/>
            <person name="Montmayeur A."/>
            <person name="Mulrain L."/>
            <person name="Navidi A."/>
            <person name="Naylor J."/>
            <person name="Negash T."/>
            <person name="Nguyen T."/>
            <person name="Nguyen N."/>
            <person name="Nicol R."/>
            <person name="Norbu C."/>
            <person name="Norbu N."/>
            <person name="Novod N."/>
            <person name="O'Neill B."/>
            <person name="Osman S."/>
            <person name="Markiewicz E."/>
            <person name="Oyono O.L."/>
            <person name="Patti C."/>
            <person name="Phunkhang P."/>
            <person name="Pierre F."/>
            <person name="Priest M."/>
            <person name="Raghuraman S."/>
            <person name="Rege F."/>
            <person name="Reyes R."/>
            <person name="Rise C."/>
            <person name="Rogov P."/>
            <person name="Ross K."/>
            <person name="Ryan E."/>
            <person name="Settipalli S."/>
            <person name="Shea T."/>
            <person name="Sherpa N."/>
            <person name="Shi L."/>
            <person name="Shih D."/>
            <person name="Sparrow T."/>
            <person name="Spaulding J."/>
            <person name="Stalker J."/>
            <person name="Stange-Thomann N."/>
            <person name="Stavropoulos S."/>
            <person name="Stone C."/>
            <person name="Strader C."/>
            <person name="Tesfaye S."/>
            <person name="Thomson T."/>
            <person name="Thoulutsang Y."/>
            <person name="Thoulutsang D."/>
            <person name="Topham K."/>
            <person name="Topping I."/>
            <person name="Tsamla T."/>
            <person name="Vassiliev H."/>
            <person name="Vo A."/>
            <person name="Wangchuk T."/>
            <person name="Wangdi T."/>
            <person name="Weiand M."/>
            <person name="Wilkinson J."/>
            <person name="Wilson A."/>
            <person name="Yadav S."/>
            <person name="Young G."/>
            <person name="Yu Q."/>
            <person name="Zembek L."/>
            <person name="Zhong D."/>
            <person name="Zimmer A."/>
            <person name="Zwirko Z."/>
            <person name="Jaffe D.B."/>
            <person name="Alvarez P."/>
            <person name="Brockman W."/>
            <person name="Butler J."/>
            <person name="Chin C."/>
            <person name="Gnerre S."/>
            <person name="Grabherr M."/>
            <person name="Kleber M."/>
            <person name="Mauceli E."/>
            <person name="MacCallum I."/>
        </authorList>
    </citation>
    <scope>NUCLEOTIDE SEQUENCE [LARGE SCALE GENOMIC DNA]</scope>
    <source>
        <strain evidence="4">Tucson 14030-0811.24</strain>
    </source>
</reference>
<proteinExistence type="predicted"/>
<sequence>MLTILVFGIMLLVAPTFSTDATSETVKDQIVVQTPLQNYEKPTLRDYEECQNNRESCLDVCADSLTCQSECPLCPELHEKPLVVQGVNDTDFAVQPVAQVPLNTTNIIRLTNEINNIIKHDIQNRNEVNVQVQQNVSHIGGRFGLGYNEQGPCCYVVRRSKECEHKDNCKERSRQRVCGERCQARVMLARRVVQCDVEQPTECHETVEYVPRRRKSHSRHAKRTTEGNRCRYTGNAWPYVSCQGENVRVKRASCQRCLELPYGYILQNGLPSQCAGCFQGQFMGPVMPMLYMPYAPIQNPNFGYDYEQTGDEEPQVDSEPNPDSGWILETQKCFDDNNQMVDCPKPDEGSGDGDVDPPAHLENGSQKKDDDDDYGVEVQRRRRRQSRREFMRSSYSKRNSNSF</sequence>
<dbReference type="EMBL" id="CH964272">
    <property type="protein sequence ID" value="EDW84148.2"/>
    <property type="molecule type" value="Genomic_DNA"/>
</dbReference>
<feature type="chain" id="PRO_5006458480" evidence="2">
    <location>
        <begin position="19"/>
        <end position="403"/>
    </location>
</feature>
<dbReference type="InParanoid" id="B4NKT7"/>
<feature type="region of interest" description="Disordered" evidence="1">
    <location>
        <begin position="303"/>
        <end position="403"/>
    </location>
</feature>
<organism evidence="3 4">
    <name type="scientific">Drosophila willistoni</name>
    <name type="common">Fruit fly</name>
    <dbReference type="NCBI Taxonomy" id="7260"/>
    <lineage>
        <taxon>Eukaryota</taxon>
        <taxon>Metazoa</taxon>
        <taxon>Ecdysozoa</taxon>
        <taxon>Arthropoda</taxon>
        <taxon>Hexapoda</taxon>
        <taxon>Insecta</taxon>
        <taxon>Pterygota</taxon>
        <taxon>Neoptera</taxon>
        <taxon>Endopterygota</taxon>
        <taxon>Diptera</taxon>
        <taxon>Brachycera</taxon>
        <taxon>Muscomorpha</taxon>
        <taxon>Ephydroidea</taxon>
        <taxon>Drosophilidae</taxon>
        <taxon>Drosophila</taxon>
        <taxon>Sophophora</taxon>
    </lineage>
</organism>
<protein>
    <submittedName>
        <fullName evidence="3">Uncharacterized protein</fullName>
    </submittedName>
</protein>
<dbReference type="KEGG" id="dwi:6650563"/>
<dbReference type="FunCoup" id="B4NKT7">
    <property type="interactions" value="6"/>
</dbReference>
<evidence type="ECO:0000313" key="3">
    <source>
        <dbReference type="EMBL" id="EDW84148.2"/>
    </source>
</evidence>
<keyword evidence="2" id="KW-0732">Signal</keyword>
<name>B4NKT7_DROWI</name>
<evidence type="ECO:0000256" key="1">
    <source>
        <dbReference type="SAM" id="MobiDB-lite"/>
    </source>
</evidence>
<gene>
    <name evidence="3" type="primary">Dwil\GK13299</name>
    <name evidence="3" type="ORF">Dwil_GK13299</name>
</gene>